<feature type="non-terminal residue" evidence="10">
    <location>
        <position position="253"/>
    </location>
</feature>
<evidence type="ECO:0000256" key="7">
    <source>
        <dbReference type="ARBA" id="ARBA00022801"/>
    </source>
</evidence>
<gene>
    <name evidence="10" type="primary">Ervk11</name>
    <name evidence="10" type="ORF">CIRPEC_R01266</name>
</gene>
<dbReference type="Pfam" id="PF00078">
    <property type="entry name" value="RVT_1"/>
    <property type="match status" value="1"/>
</dbReference>
<keyword evidence="11" id="KW-1185">Reference proteome</keyword>
<comment type="caution">
    <text evidence="10">The sequence shown here is derived from an EMBL/GenBank/DDBJ whole genome shotgun (WGS) entry which is preliminary data.</text>
</comment>
<evidence type="ECO:0000256" key="4">
    <source>
        <dbReference type="ARBA" id="ARBA00022695"/>
    </source>
</evidence>
<feature type="domain" description="Reverse transcriptase" evidence="9">
    <location>
        <begin position="1"/>
        <end position="197"/>
    </location>
</feature>
<dbReference type="EMBL" id="VZZV01000399">
    <property type="protein sequence ID" value="NXW19786.1"/>
    <property type="molecule type" value="Genomic_DNA"/>
</dbReference>
<dbReference type="PROSITE" id="PS50878">
    <property type="entry name" value="RT_POL"/>
    <property type="match status" value="1"/>
</dbReference>
<keyword evidence="5" id="KW-0540">Nuclease</keyword>
<evidence type="ECO:0000256" key="6">
    <source>
        <dbReference type="ARBA" id="ARBA00022759"/>
    </source>
</evidence>
<dbReference type="Proteomes" id="UP000562238">
    <property type="component" value="Unassembled WGS sequence"/>
</dbReference>
<proteinExistence type="inferred from homology"/>
<dbReference type="Gene3D" id="3.30.70.270">
    <property type="match status" value="2"/>
</dbReference>
<keyword evidence="6" id="KW-0255">Endonuclease</keyword>
<dbReference type="GO" id="GO:0003964">
    <property type="term" value="F:RNA-directed DNA polymerase activity"/>
    <property type="evidence" value="ECO:0007669"/>
    <property type="project" value="UniProtKB-KW"/>
</dbReference>
<dbReference type="GO" id="GO:0004523">
    <property type="term" value="F:RNA-DNA hybrid ribonuclease activity"/>
    <property type="evidence" value="ECO:0007669"/>
    <property type="project" value="UniProtKB-EC"/>
</dbReference>
<feature type="non-terminal residue" evidence="10">
    <location>
        <position position="1"/>
    </location>
</feature>
<keyword evidence="8" id="KW-0695">RNA-directed DNA polymerase</keyword>
<dbReference type="AlphaFoldDB" id="A0A7L4A1T5"/>
<dbReference type="PANTHER" id="PTHR41694">
    <property type="entry name" value="ENDOGENOUS RETROVIRUS GROUP K MEMBER POL PROTEIN"/>
    <property type="match status" value="1"/>
</dbReference>
<dbReference type="PANTHER" id="PTHR41694:SF3">
    <property type="entry name" value="RNA-DIRECTED DNA POLYMERASE-RELATED"/>
    <property type="match status" value="1"/>
</dbReference>
<evidence type="ECO:0000259" key="9">
    <source>
        <dbReference type="PROSITE" id="PS50878"/>
    </source>
</evidence>
<evidence type="ECO:0000256" key="2">
    <source>
        <dbReference type="ARBA" id="ARBA00012180"/>
    </source>
</evidence>
<dbReference type="InterPro" id="IPR010661">
    <property type="entry name" value="RVT_thumb"/>
</dbReference>
<reference evidence="10 11" key="1">
    <citation type="submission" date="2019-09" db="EMBL/GenBank/DDBJ databases">
        <title>Bird 10,000 Genomes (B10K) Project - Family phase.</title>
        <authorList>
            <person name="Zhang G."/>
        </authorList>
    </citation>
    <scope>NUCLEOTIDE SEQUENCE [LARGE SCALE GENOMIC DNA]</scope>
    <source>
        <strain evidence="10">B10K-DU-010-60</strain>
        <tissue evidence="10">Muscle</tissue>
    </source>
</reference>
<comment type="similarity">
    <text evidence="1">Belongs to the beta type-B retroviral polymerase family. HERV class-II K(HML-2) pol subfamily.</text>
</comment>
<evidence type="ECO:0000313" key="11">
    <source>
        <dbReference type="Proteomes" id="UP000562238"/>
    </source>
</evidence>
<evidence type="ECO:0000256" key="1">
    <source>
        <dbReference type="ARBA" id="ARBA00010879"/>
    </source>
</evidence>
<dbReference type="InterPro" id="IPR000477">
    <property type="entry name" value="RT_dom"/>
</dbReference>
<dbReference type="SUPFAM" id="SSF56672">
    <property type="entry name" value="DNA/RNA polymerases"/>
    <property type="match status" value="1"/>
</dbReference>
<organism evidence="10 11">
    <name type="scientific">Circaetus pectoralis</name>
    <name type="common">black-chested snake-eagle</name>
    <dbReference type="NCBI Taxonomy" id="321084"/>
    <lineage>
        <taxon>Eukaryota</taxon>
        <taxon>Metazoa</taxon>
        <taxon>Chordata</taxon>
        <taxon>Craniata</taxon>
        <taxon>Vertebrata</taxon>
        <taxon>Euteleostomi</taxon>
        <taxon>Archelosauria</taxon>
        <taxon>Archosauria</taxon>
        <taxon>Dinosauria</taxon>
        <taxon>Saurischia</taxon>
        <taxon>Theropoda</taxon>
        <taxon>Coelurosauria</taxon>
        <taxon>Aves</taxon>
        <taxon>Neognathae</taxon>
        <taxon>Neoaves</taxon>
        <taxon>Telluraves</taxon>
        <taxon>Accipitrimorphae</taxon>
        <taxon>Accipitriformes</taxon>
        <taxon>Accipitridae</taxon>
        <taxon>Accipitrinae</taxon>
        <taxon>Circaetus</taxon>
    </lineage>
</organism>
<sequence length="253" mass="28491">EQWPMTEEKQAALVELVQREVQLGHLEPSTSPWNTPVFVIKKKSGAWRLLQDLRAPGLPSPAIIPKGQGTIVVDIKDCFFSIPLHPGDRERFAFSIPERNHQAPTQWYQWKVLPQGMKNSPTLCQIAVGKALQSLRRGYPGATIIHYMDDILLSHQDESVLQCLYDQTVQRLSEYGLHISPNKTQIGPSVSYLGTQLTPCAVTAQGFMIPDQVYTLHDAQKLVGKLLWLRNFIPIAEDEMNLLYQLLRGGGEP</sequence>
<evidence type="ECO:0000256" key="8">
    <source>
        <dbReference type="ARBA" id="ARBA00022918"/>
    </source>
</evidence>
<accession>A0A7L4A1T5</accession>
<keyword evidence="4" id="KW-0548">Nucleotidyltransferase</keyword>
<protein>
    <recommendedName>
        <fullName evidence="2">ribonuclease H</fullName>
        <ecNumber evidence="2">3.1.26.4</ecNumber>
    </recommendedName>
</protein>
<evidence type="ECO:0000313" key="10">
    <source>
        <dbReference type="EMBL" id="NXW19786.1"/>
    </source>
</evidence>
<dbReference type="InterPro" id="IPR043128">
    <property type="entry name" value="Rev_trsase/Diguanyl_cyclase"/>
</dbReference>
<dbReference type="InterPro" id="IPR043502">
    <property type="entry name" value="DNA/RNA_pol_sf"/>
</dbReference>
<dbReference type="GO" id="GO:0035613">
    <property type="term" value="F:RNA stem-loop binding"/>
    <property type="evidence" value="ECO:0007669"/>
    <property type="project" value="TreeGrafter"/>
</dbReference>
<name>A0A7L4A1T5_9AVES</name>
<dbReference type="Pfam" id="PF06817">
    <property type="entry name" value="RVT_thumb"/>
    <property type="match status" value="1"/>
</dbReference>
<dbReference type="EC" id="3.1.26.4" evidence="2"/>
<evidence type="ECO:0000256" key="3">
    <source>
        <dbReference type="ARBA" id="ARBA00022679"/>
    </source>
</evidence>
<dbReference type="Gene3D" id="3.10.10.10">
    <property type="entry name" value="HIV Type 1 Reverse Transcriptase, subunit A, domain 1"/>
    <property type="match status" value="1"/>
</dbReference>
<evidence type="ECO:0000256" key="5">
    <source>
        <dbReference type="ARBA" id="ARBA00022722"/>
    </source>
</evidence>
<keyword evidence="3" id="KW-0808">Transferase</keyword>
<keyword evidence="7" id="KW-0378">Hydrolase</keyword>